<dbReference type="GO" id="GO:0042619">
    <property type="term" value="P:poly-hydroxybutyrate biosynthetic process"/>
    <property type="evidence" value="ECO:0007669"/>
    <property type="project" value="InterPro"/>
</dbReference>
<dbReference type="InterPro" id="IPR051321">
    <property type="entry name" value="PHA/PHB_synthase"/>
</dbReference>
<evidence type="ECO:0000256" key="2">
    <source>
        <dbReference type="ARBA" id="ARBA00023315"/>
    </source>
</evidence>
<feature type="region of interest" description="Disordered" evidence="3">
    <location>
        <begin position="504"/>
        <end position="527"/>
    </location>
</feature>
<feature type="domain" description="Poly-beta-hydroxybutyrate polymerase N-terminal" evidence="4">
    <location>
        <begin position="41"/>
        <end position="211"/>
    </location>
</feature>
<dbReference type="Proteomes" id="UP001149140">
    <property type="component" value="Unassembled WGS sequence"/>
</dbReference>
<protein>
    <recommendedName>
        <fullName evidence="4">Poly-beta-hydroxybutyrate polymerase N-terminal domain-containing protein</fullName>
    </recommendedName>
</protein>
<keyword evidence="2" id="KW-0012">Acyltransferase</keyword>
<evidence type="ECO:0000256" key="1">
    <source>
        <dbReference type="ARBA" id="ARBA00022679"/>
    </source>
</evidence>
<dbReference type="InterPro" id="IPR010941">
    <property type="entry name" value="PhaC_N"/>
</dbReference>
<evidence type="ECO:0000259" key="4">
    <source>
        <dbReference type="Pfam" id="PF07167"/>
    </source>
</evidence>
<dbReference type="GO" id="GO:0016746">
    <property type="term" value="F:acyltransferase activity"/>
    <property type="evidence" value="ECO:0007669"/>
    <property type="project" value="UniProtKB-KW"/>
</dbReference>
<keyword evidence="6" id="KW-1185">Reference proteome</keyword>
<dbReference type="Gene3D" id="3.40.50.1820">
    <property type="entry name" value="alpha/beta hydrolase"/>
    <property type="match status" value="1"/>
</dbReference>
<proteinExistence type="predicted"/>
<reference evidence="5" key="1">
    <citation type="submission" date="2022-10" db="EMBL/GenBank/DDBJ databases">
        <title>The WGS of Solirubrobacter ginsenosidimutans DSM 21036.</title>
        <authorList>
            <person name="Jiang Z."/>
        </authorList>
    </citation>
    <scope>NUCLEOTIDE SEQUENCE</scope>
    <source>
        <strain evidence="5">DSM 21036</strain>
    </source>
</reference>
<sequence>MLAAFADLAAPHALAAESLRSGRELLRIVLGASDVEPPPGDRRFDDPAWTLHPVYRRWAQAYLTWTGALERLAEAPGPGGDWRRSERARFAAKLLADATAPTNLLAGNPAALKHAFDTGGTSLLRGTRNAARDIARNRGLPTQVDRRGFVLGENLAATPGAVVYRDDAFELVQYAPTTGRVRALPLLMIPPQVNKHYFLDLAPGRSLVEYLVGRGLQFFTVVWRNPSADDGGRAIDDYVAAQLRAVDVVREIAGCEQLGLLGVCAGGLTTALMLGHLAAAGEAELASSATFAISMLDTRHPNPMGRLATADVLRDVARDAEAARVYDRRRIGRAFAWLRPDDLVFNYVVNGWLMGNDAPAFDILAWNDDGSDLPARFFWEMLDLYVHNRAAEPGALRVLDAPVDLGRVSCDSFVVSGTRDHITPWDCGYETSRLLGGESEVVVTTTGHIQTMVNPPGKARARYFAGAEPGPEPHEWLAAATAHEGSWWPRYADWLLARSGEEVEPPAKLGSGRHRPIEPAPGRYVHG</sequence>
<dbReference type="PANTHER" id="PTHR36837:SF5">
    <property type="entry name" value="POLY-3-HYDROXYBUTYRATE SYNTHASE"/>
    <property type="match status" value="1"/>
</dbReference>
<dbReference type="SUPFAM" id="SSF53474">
    <property type="entry name" value="alpha/beta-Hydrolases"/>
    <property type="match status" value="1"/>
</dbReference>
<evidence type="ECO:0000313" key="6">
    <source>
        <dbReference type="Proteomes" id="UP001149140"/>
    </source>
</evidence>
<dbReference type="EMBL" id="JAPDOD010000033">
    <property type="protein sequence ID" value="MDA0164336.1"/>
    <property type="molecule type" value="Genomic_DNA"/>
</dbReference>
<accession>A0A9X3MZ65</accession>
<dbReference type="InterPro" id="IPR029058">
    <property type="entry name" value="AB_hydrolase_fold"/>
</dbReference>
<name>A0A9X3MZ65_9ACTN</name>
<organism evidence="5 6">
    <name type="scientific">Solirubrobacter ginsenosidimutans</name>
    <dbReference type="NCBI Taxonomy" id="490573"/>
    <lineage>
        <taxon>Bacteria</taxon>
        <taxon>Bacillati</taxon>
        <taxon>Actinomycetota</taxon>
        <taxon>Thermoleophilia</taxon>
        <taxon>Solirubrobacterales</taxon>
        <taxon>Solirubrobacteraceae</taxon>
        <taxon>Solirubrobacter</taxon>
    </lineage>
</organism>
<comment type="caution">
    <text evidence="5">The sequence shown here is derived from an EMBL/GenBank/DDBJ whole genome shotgun (WGS) entry which is preliminary data.</text>
</comment>
<dbReference type="PANTHER" id="PTHR36837">
    <property type="entry name" value="POLY(3-HYDROXYALKANOATE) POLYMERASE SUBUNIT PHAC"/>
    <property type="match status" value="1"/>
</dbReference>
<dbReference type="RefSeq" id="WP_270043589.1">
    <property type="nucleotide sequence ID" value="NZ_JAPDOD010000033.1"/>
</dbReference>
<dbReference type="AlphaFoldDB" id="A0A9X3MZ65"/>
<evidence type="ECO:0000256" key="3">
    <source>
        <dbReference type="SAM" id="MobiDB-lite"/>
    </source>
</evidence>
<keyword evidence="1" id="KW-0808">Transferase</keyword>
<evidence type="ECO:0000313" key="5">
    <source>
        <dbReference type="EMBL" id="MDA0164336.1"/>
    </source>
</evidence>
<dbReference type="Pfam" id="PF07167">
    <property type="entry name" value="PhaC_N"/>
    <property type="match status" value="1"/>
</dbReference>
<gene>
    <name evidence="5" type="ORF">OM076_28960</name>
</gene>